<feature type="transmembrane region" description="Helical" evidence="7">
    <location>
        <begin position="847"/>
        <end position="866"/>
    </location>
</feature>
<keyword evidence="3 7" id="KW-1133">Transmembrane helix</keyword>
<evidence type="ECO:0000256" key="1">
    <source>
        <dbReference type="ARBA" id="ARBA00004141"/>
    </source>
</evidence>
<feature type="transmembrane region" description="Helical" evidence="7">
    <location>
        <begin position="696"/>
        <end position="715"/>
    </location>
</feature>
<feature type="transmembrane region" description="Helical" evidence="7">
    <location>
        <begin position="981"/>
        <end position="1002"/>
    </location>
</feature>
<feature type="compositionally biased region" description="Pro residues" evidence="6">
    <location>
        <begin position="16"/>
        <end position="25"/>
    </location>
</feature>
<feature type="transmembrane region" description="Helical" evidence="7">
    <location>
        <begin position="927"/>
        <end position="945"/>
    </location>
</feature>
<dbReference type="Pfam" id="PF06738">
    <property type="entry name" value="ThrE"/>
    <property type="match status" value="1"/>
</dbReference>
<feature type="compositionally biased region" description="Low complexity" evidence="6">
    <location>
        <begin position="48"/>
        <end position="57"/>
    </location>
</feature>
<feature type="compositionally biased region" description="Low complexity" evidence="6">
    <location>
        <begin position="209"/>
        <end position="220"/>
    </location>
</feature>
<keyword evidence="4 7" id="KW-0472">Membrane</keyword>
<organism evidence="10 11">
    <name type="scientific">Kwoniella europaea PYCC6329</name>
    <dbReference type="NCBI Taxonomy" id="1423913"/>
    <lineage>
        <taxon>Eukaryota</taxon>
        <taxon>Fungi</taxon>
        <taxon>Dikarya</taxon>
        <taxon>Basidiomycota</taxon>
        <taxon>Agaricomycotina</taxon>
        <taxon>Tremellomycetes</taxon>
        <taxon>Tremellales</taxon>
        <taxon>Cryptococcaceae</taxon>
        <taxon>Kwoniella</taxon>
    </lineage>
</organism>
<feature type="compositionally biased region" description="Basic and acidic residues" evidence="6">
    <location>
        <begin position="109"/>
        <end position="136"/>
    </location>
</feature>
<evidence type="ECO:0000256" key="5">
    <source>
        <dbReference type="ARBA" id="ARBA00034125"/>
    </source>
</evidence>
<feature type="region of interest" description="Disordered" evidence="6">
    <location>
        <begin position="1"/>
        <end position="256"/>
    </location>
</feature>
<evidence type="ECO:0000313" key="11">
    <source>
        <dbReference type="Proteomes" id="UP001358614"/>
    </source>
</evidence>
<sequence length="1012" mass="111657">MSSPKDEARREDQDQPDPPRTPSPHPTFVISSPEQPPVSIPTSPEPSPSVSRASSPSLLTEKDDPADKLTSKQEINDDGHNSGEREQPDERSEDRAGDDGEQRSTTVTTKEDLDKSAEDTKELMKVEDARRPDLLKVHWKSRLRDHHLVDMNSVQRSASPDASDDNRSTKQTASRLVRKHTGKPALPPPPSDIEDEEAVYDSDPTNVPSSSAVSLSSTESPDPVQMRSRNRRSSSRRSSRSSMYTSDEESEDDRSIKPRGVLSALLGLYRDDRRDKRDMRNMLRRSEHGDEKKTKRRWSSQSLFAIPSGNSSRRSSLFNYEDTSSLGGEELEERMKYEKRRVHRNRKRNVDIPHRSQNLEDPYIPSPHFSNQLTPSANINISQRFRRFLSGQGYPASWFGYSHDTSPGQGEGGGNNQRSMAALLITTSCLIAAASPTLTHVAPAYGDDAETTSGDRRISWYEGVAETHARQEDLERREDEALGDGADDAGNLEKQMEEGRLKNRSKRKRRRGKRVQKELAVTKHVSNIIQRKKFIEMLAKAVVSYGAPAHSVEAWLSATADILSVEASFFFLPSVLIVAFRDSDVHSTDILFVRPSGGLELYRLSLVHEVYRKVVHDEISASQGCRVLRRIEHRTVPYSRWTLILAAAIASAASAKVAFSGSFIDILMSGALGSMLAITQFTIAEKNKLVSNIFEIAMAGILSFVARGLGATRYFCYESLASAAIVLILPGWHICLGALELGSKNVVAGAIRLVWAVVYTLFLSLGLGIGSQIFDSFGPSQPTMQSSTQMATITGSFTSNDTYWDQTFNNGTFTFSNSTSSEEEATTVACYRNPDWNYWWYTEPNDWWLFLLVPIFAFSLAVWFRADWRSKDIFVMVAVACAGYVVNFFLSQQIDQTNVVSAVSAFTLGILGNLYSRLGGGSAFPSMVVGILLIVPNAIAAAGGLSSSGSNDDSSSGSSASSSTGSSSQDINAAVIVSIRMVQVGIGLAIGLFAAALVIYPFGKKRRYIFSY</sequence>
<dbReference type="Proteomes" id="UP001358614">
    <property type="component" value="Chromosome 1"/>
</dbReference>
<keyword evidence="11" id="KW-1185">Reference proteome</keyword>
<dbReference type="PANTHER" id="PTHR31082">
    <property type="entry name" value="PHEROMONE-REGULATED MEMBRANE PROTEIN 10"/>
    <property type="match status" value="1"/>
</dbReference>
<gene>
    <name evidence="10" type="ORF">V865_002067</name>
</gene>
<feature type="compositionally biased region" description="Basic and acidic residues" evidence="6">
    <location>
        <begin position="469"/>
        <end position="480"/>
    </location>
</feature>
<feature type="transmembrane region" description="Helical" evidence="7">
    <location>
        <begin position="753"/>
        <end position="774"/>
    </location>
</feature>
<feature type="transmembrane region" description="Helical" evidence="7">
    <location>
        <begin position="663"/>
        <end position="684"/>
    </location>
</feature>
<feature type="compositionally biased region" description="Basic and acidic residues" evidence="6">
    <location>
        <begin position="279"/>
        <end position="293"/>
    </location>
</feature>
<feature type="compositionally biased region" description="Basic residues" evidence="6">
    <location>
        <begin position="228"/>
        <end position="239"/>
    </location>
</feature>
<evidence type="ECO:0000259" key="9">
    <source>
        <dbReference type="Pfam" id="PF12821"/>
    </source>
</evidence>
<dbReference type="InterPro" id="IPR051361">
    <property type="entry name" value="ThrE/Ser_Exporter"/>
</dbReference>
<reference evidence="10 11" key="1">
    <citation type="submission" date="2024-01" db="EMBL/GenBank/DDBJ databases">
        <title>Comparative genomics of Cryptococcus and Kwoniella reveals pathogenesis evolution and contrasting modes of karyotype evolution via chromosome fusion or intercentromeric recombination.</title>
        <authorList>
            <person name="Coelho M.A."/>
            <person name="David-Palma M."/>
            <person name="Shea T."/>
            <person name="Bowers K."/>
            <person name="McGinley-Smith S."/>
            <person name="Mohammad A.W."/>
            <person name="Gnirke A."/>
            <person name="Yurkov A.M."/>
            <person name="Nowrousian M."/>
            <person name="Sun S."/>
            <person name="Cuomo C.A."/>
            <person name="Heitman J."/>
        </authorList>
    </citation>
    <scope>NUCLEOTIDE SEQUENCE [LARGE SCALE GENOMIC DNA]</scope>
    <source>
        <strain evidence="10 11">PYCC6329</strain>
    </source>
</reference>
<protein>
    <recommendedName>
        <fullName evidence="12">Conjugation with cellular fusion-related protein</fullName>
    </recommendedName>
</protein>
<feature type="transmembrane region" description="Helical" evidence="7">
    <location>
        <begin position="873"/>
        <end position="890"/>
    </location>
</feature>
<evidence type="ECO:0000256" key="2">
    <source>
        <dbReference type="ARBA" id="ARBA00022692"/>
    </source>
</evidence>
<dbReference type="InterPro" id="IPR024528">
    <property type="entry name" value="ThrE_2"/>
</dbReference>
<comment type="similarity">
    <text evidence="5">Belongs to the ThrE exporter (TC 2.A.79) family.</text>
</comment>
<feature type="compositionally biased region" description="Basic residues" evidence="6">
    <location>
        <begin position="502"/>
        <end position="514"/>
    </location>
</feature>
<dbReference type="Pfam" id="PF12821">
    <property type="entry name" value="ThrE_2"/>
    <property type="match status" value="1"/>
</dbReference>
<name>A0AAX4KEM8_9TREE</name>
<feature type="compositionally biased region" description="Pro residues" evidence="6">
    <location>
        <begin position="34"/>
        <end position="47"/>
    </location>
</feature>
<feature type="domain" description="Threonine/serine exporter-like N-terminal" evidence="8">
    <location>
        <begin position="534"/>
        <end position="773"/>
    </location>
</feature>
<evidence type="ECO:0000256" key="6">
    <source>
        <dbReference type="SAM" id="MobiDB-lite"/>
    </source>
</evidence>
<dbReference type="PANTHER" id="PTHR31082:SF4">
    <property type="entry name" value="PHEROMONE-REGULATED MEMBRANE PROTEIN 10"/>
    <property type="match status" value="1"/>
</dbReference>
<feature type="domain" description="Threonine/Serine exporter ThrE" evidence="9">
    <location>
        <begin position="850"/>
        <end position="997"/>
    </location>
</feature>
<dbReference type="GO" id="GO:0022857">
    <property type="term" value="F:transmembrane transporter activity"/>
    <property type="evidence" value="ECO:0007669"/>
    <property type="project" value="InterPro"/>
</dbReference>
<evidence type="ECO:0000256" key="3">
    <source>
        <dbReference type="ARBA" id="ARBA00022989"/>
    </source>
</evidence>
<dbReference type="InterPro" id="IPR010619">
    <property type="entry name" value="ThrE-like_N"/>
</dbReference>
<dbReference type="AlphaFoldDB" id="A0AAX4KEM8"/>
<feature type="compositionally biased region" description="Basic and acidic residues" evidence="6">
    <location>
        <begin position="60"/>
        <end position="102"/>
    </location>
</feature>
<evidence type="ECO:0000313" key="10">
    <source>
        <dbReference type="EMBL" id="WWD04005.1"/>
    </source>
</evidence>
<accession>A0AAX4KEM8</accession>
<dbReference type="GO" id="GO:0016020">
    <property type="term" value="C:membrane"/>
    <property type="evidence" value="ECO:0007669"/>
    <property type="project" value="UniProtKB-SubCell"/>
</dbReference>
<comment type="subcellular location">
    <subcellularLocation>
        <location evidence="1">Membrane</location>
        <topology evidence="1">Multi-pass membrane protein</topology>
    </subcellularLocation>
</comment>
<evidence type="ECO:0000259" key="8">
    <source>
        <dbReference type="Pfam" id="PF06738"/>
    </source>
</evidence>
<dbReference type="RefSeq" id="XP_066081972.1">
    <property type="nucleotide sequence ID" value="XM_066225875.1"/>
</dbReference>
<feature type="compositionally biased region" description="Basic and acidic residues" evidence="6">
    <location>
        <begin position="1"/>
        <end position="13"/>
    </location>
</feature>
<evidence type="ECO:0000256" key="7">
    <source>
        <dbReference type="SAM" id="Phobius"/>
    </source>
</evidence>
<evidence type="ECO:0000256" key="4">
    <source>
        <dbReference type="ARBA" id="ARBA00023136"/>
    </source>
</evidence>
<keyword evidence="2 7" id="KW-0812">Transmembrane</keyword>
<dbReference type="GeneID" id="91100871"/>
<feature type="region of interest" description="Disordered" evidence="6">
    <location>
        <begin position="279"/>
        <end position="301"/>
    </location>
</feature>
<dbReference type="EMBL" id="CP144089">
    <property type="protein sequence ID" value="WWD04005.1"/>
    <property type="molecule type" value="Genomic_DNA"/>
</dbReference>
<feature type="transmembrane region" description="Helical" evidence="7">
    <location>
        <begin position="896"/>
        <end position="915"/>
    </location>
</feature>
<evidence type="ECO:0008006" key="12">
    <source>
        <dbReference type="Google" id="ProtNLM"/>
    </source>
</evidence>
<dbReference type="KEGG" id="ker:91100871"/>
<proteinExistence type="inferred from homology"/>
<feature type="region of interest" description="Disordered" evidence="6">
    <location>
        <begin position="469"/>
        <end position="516"/>
    </location>
</feature>
<feature type="transmembrane region" description="Helical" evidence="7">
    <location>
        <begin position="721"/>
        <end position="741"/>
    </location>
</feature>